<dbReference type="InterPro" id="IPR035681">
    <property type="entry name" value="ComA-like_MBL"/>
</dbReference>
<dbReference type="InterPro" id="IPR001279">
    <property type="entry name" value="Metallo-B-lactamas"/>
</dbReference>
<accession>A0A9D1ADA1</accession>
<dbReference type="EMBL" id="DVGK01000120">
    <property type="protein sequence ID" value="HIR14396.1"/>
    <property type="molecule type" value="Genomic_DNA"/>
</dbReference>
<dbReference type="PANTHER" id="PTHR30619">
    <property type="entry name" value="DNA INTERNALIZATION/COMPETENCE PROTEIN COMEC/REC2"/>
    <property type="match status" value="1"/>
</dbReference>
<feature type="transmembrane region" description="Helical" evidence="1">
    <location>
        <begin position="27"/>
        <end position="45"/>
    </location>
</feature>
<dbReference type="Pfam" id="PF00753">
    <property type="entry name" value="Lactamase_B"/>
    <property type="match status" value="1"/>
</dbReference>
<keyword evidence="1" id="KW-0472">Membrane</keyword>
<dbReference type="Proteomes" id="UP000886757">
    <property type="component" value="Unassembled WGS sequence"/>
</dbReference>
<dbReference type="Gene3D" id="3.60.15.10">
    <property type="entry name" value="Ribonuclease Z/Hydroxyacylglutathione hydrolase-like"/>
    <property type="match status" value="1"/>
</dbReference>
<evidence type="ECO:0000256" key="1">
    <source>
        <dbReference type="SAM" id="Phobius"/>
    </source>
</evidence>
<evidence type="ECO:0000313" key="3">
    <source>
        <dbReference type="EMBL" id="HIR14396.1"/>
    </source>
</evidence>
<keyword evidence="1" id="KW-1133">Transmembrane helix</keyword>
<dbReference type="PANTHER" id="PTHR30619:SF7">
    <property type="entry name" value="BETA-LACTAMASE DOMAIN PROTEIN"/>
    <property type="match status" value="1"/>
</dbReference>
<protein>
    <submittedName>
        <fullName evidence="3">MBL fold metallo-hydrolase</fullName>
    </submittedName>
</protein>
<evidence type="ECO:0000313" key="4">
    <source>
        <dbReference type="Proteomes" id="UP000886757"/>
    </source>
</evidence>
<organism evidence="3 4">
    <name type="scientific">Candidatus Choladousia intestinavium</name>
    <dbReference type="NCBI Taxonomy" id="2840727"/>
    <lineage>
        <taxon>Bacteria</taxon>
        <taxon>Bacillati</taxon>
        <taxon>Bacillota</taxon>
        <taxon>Clostridia</taxon>
        <taxon>Lachnospirales</taxon>
        <taxon>Lachnospiraceae</taxon>
        <taxon>Lachnospiraceae incertae sedis</taxon>
        <taxon>Candidatus Choladousia</taxon>
    </lineage>
</organism>
<keyword evidence="1" id="KW-0812">Transmembrane</keyword>
<reference evidence="3" key="2">
    <citation type="journal article" date="2021" name="PeerJ">
        <title>Extensive microbial diversity within the chicken gut microbiome revealed by metagenomics and culture.</title>
        <authorList>
            <person name="Gilroy R."/>
            <person name="Ravi A."/>
            <person name="Getino M."/>
            <person name="Pursley I."/>
            <person name="Horton D.L."/>
            <person name="Alikhan N.F."/>
            <person name="Baker D."/>
            <person name="Gharbi K."/>
            <person name="Hall N."/>
            <person name="Watson M."/>
            <person name="Adriaenssens E.M."/>
            <person name="Foster-Nyarko E."/>
            <person name="Jarju S."/>
            <person name="Secka A."/>
            <person name="Antonio M."/>
            <person name="Oren A."/>
            <person name="Chaudhuri R.R."/>
            <person name="La Ragione R."/>
            <person name="Hildebrand F."/>
            <person name="Pallen M.J."/>
        </authorList>
    </citation>
    <scope>NUCLEOTIDE SEQUENCE</scope>
    <source>
        <strain evidence="3">ChiSjej4B22-8148</strain>
    </source>
</reference>
<dbReference type="InterPro" id="IPR052159">
    <property type="entry name" value="Competence_DNA_uptake"/>
</dbReference>
<gene>
    <name evidence="3" type="ORF">IAB31_10805</name>
</gene>
<dbReference type="SUPFAM" id="SSF56281">
    <property type="entry name" value="Metallo-hydrolase/oxidoreductase"/>
    <property type="match status" value="1"/>
</dbReference>
<dbReference type="SMART" id="SM00849">
    <property type="entry name" value="Lactamase_B"/>
    <property type="match status" value="1"/>
</dbReference>
<feature type="domain" description="Metallo-beta-lactamase" evidence="2">
    <location>
        <begin position="98"/>
        <end position="290"/>
    </location>
</feature>
<reference evidence="3" key="1">
    <citation type="submission" date="2020-10" db="EMBL/GenBank/DDBJ databases">
        <authorList>
            <person name="Gilroy R."/>
        </authorList>
    </citation>
    <scope>NUCLEOTIDE SEQUENCE</scope>
    <source>
        <strain evidence="3">ChiSjej4B22-8148</strain>
    </source>
</reference>
<sequence length="336" mass="37479">MRKNQINRKNKPSHRSRRFLKNLFGRFFWYLLPLYLIFCCVDYALPHQTQALRSWAESRISDAEFLLTGETSKSEPFSKGSENYDVSDFEVHFLDVGQGLSVFVRSGEQTLLYDGGDRDTSSFVVAYLKQQQVESLDYVIASHYDADHINGLIGALHVFPAETIMGPDYTHESDTFDSFCQAVESQEKEVIHPSPGDCFPLGKGFFTVLAPEKEYEDSNNNSIVLRLVCGDTSFLLTGDAEAESEEDMCFSGMDLSSDVLCAGHHGSSTATTELFLSVVQPAYGIISAGKDNEYGHPHSETLQRLKAYGAEVLQTSRLGTIVFSSDGNTLTWSSFR</sequence>
<name>A0A9D1ADA1_9FIRM</name>
<dbReference type="InterPro" id="IPR036866">
    <property type="entry name" value="RibonucZ/Hydroxyglut_hydro"/>
</dbReference>
<dbReference type="CDD" id="cd07731">
    <property type="entry name" value="ComA-like_MBL-fold"/>
    <property type="match status" value="1"/>
</dbReference>
<comment type="caution">
    <text evidence="3">The sequence shown here is derived from an EMBL/GenBank/DDBJ whole genome shotgun (WGS) entry which is preliminary data.</text>
</comment>
<proteinExistence type="predicted"/>
<evidence type="ECO:0000259" key="2">
    <source>
        <dbReference type="SMART" id="SM00849"/>
    </source>
</evidence>
<dbReference type="AlphaFoldDB" id="A0A9D1ADA1"/>